<keyword evidence="6" id="KW-0325">Glycoprotein</keyword>
<feature type="signal peptide" evidence="7">
    <location>
        <begin position="1"/>
        <end position="24"/>
    </location>
</feature>
<comment type="similarity">
    <text evidence="2">Belongs to the COBRA family.</text>
</comment>
<keyword evidence="3" id="KW-1003">Cell membrane</keyword>
<dbReference type="Pfam" id="PF25079">
    <property type="entry name" value="COB_C"/>
    <property type="match status" value="1"/>
</dbReference>
<dbReference type="PANTHER" id="PTHR31052">
    <property type="entry name" value="COBRA-LIKE PROTEIN 7"/>
    <property type="match status" value="1"/>
</dbReference>
<evidence type="ECO:0000256" key="7">
    <source>
        <dbReference type="SAM" id="SignalP"/>
    </source>
</evidence>
<dbReference type="Proteomes" id="UP000504607">
    <property type="component" value="Chromosome 2"/>
</dbReference>
<evidence type="ECO:0000313" key="9">
    <source>
        <dbReference type="Proteomes" id="UP000504607"/>
    </source>
</evidence>
<name>A0A6I9QIJ3_ELAGV</name>
<evidence type="ECO:0000256" key="5">
    <source>
        <dbReference type="ARBA" id="ARBA00023136"/>
    </source>
</evidence>
<feature type="chain" id="PRO_5026733819" evidence="7">
    <location>
        <begin position="25"/>
        <end position="661"/>
    </location>
</feature>
<protein>
    <submittedName>
        <fullName evidence="10">COBRA-like protein 10</fullName>
    </submittedName>
</protein>
<dbReference type="PANTHER" id="PTHR31052:SF2">
    <property type="entry name" value="COBRA-LIKE PROTEIN 10"/>
    <property type="match status" value="1"/>
</dbReference>
<organism evidence="9 10">
    <name type="scientific">Elaeis guineensis var. tenera</name>
    <name type="common">Oil palm</name>
    <dbReference type="NCBI Taxonomy" id="51953"/>
    <lineage>
        <taxon>Eukaryota</taxon>
        <taxon>Viridiplantae</taxon>
        <taxon>Streptophyta</taxon>
        <taxon>Embryophyta</taxon>
        <taxon>Tracheophyta</taxon>
        <taxon>Spermatophyta</taxon>
        <taxon>Magnoliopsida</taxon>
        <taxon>Liliopsida</taxon>
        <taxon>Arecaceae</taxon>
        <taxon>Arecoideae</taxon>
        <taxon>Cocoseae</taxon>
        <taxon>Elaeidinae</taxon>
        <taxon>Elaeis</taxon>
    </lineage>
</organism>
<dbReference type="FunCoup" id="A0A6I9QIJ3">
    <property type="interactions" value="2127"/>
</dbReference>
<dbReference type="RefSeq" id="XP_010909963.1">
    <property type="nucleotide sequence ID" value="XM_010911661.3"/>
</dbReference>
<evidence type="ECO:0000259" key="8">
    <source>
        <dbReference type="Pfam" id="PF25079"/>
    </source>
</evidence>
<dbReference type="InterPro" id="IPR006918">
    <property type="entry name" value="COBRA_pln"/>
</dbReference>
<evidence type="ECO:0000256" key="6">
    <source>
        <dbReference type="ARBA" id="ARBA00023180"/>
    </source>
</evidence>
<evidence type="ECO:0000313" key="10">
    <source>
        <dbReference type="RefSeq" id="XP_010909963.1"/>
    </source>
</evidence>
<dbReference type="InterPro" id="IPR056900">
    <property type="entry name" value="COB_C"/>
</dbReference>
<dbReference type="AlphaFoldDB" id="A0A6I9QIJ3"/>
<dbReference type="InParanoid" id="A0A6I9QIJ3"/>
<reference evidence="10" key="1">
    <citation type="submission" date="2025-08" db="UniProtKB">
        <authorList>
            <consortium name="RefSeq"/>
        </authorList>
    </citation>
    <scope>IDENTIFICATION</scope>
</reference>
<evidence type="ECO:0000256" key="2">
    <source>
        <dbReference type="ARBA" id="ARBA00005507"/>
    </source>
</evidence>
<keyword evidence="5" id="KW-0472">Membrane</keyword>
<dbReference type="KEGG" id="egu:105035943"/>
<gene>
    <name evidence="10" type="primary">LOC105035943</name>
</gene>
<accession>A0A6I9QIJ3</accession>
<evidence type="ECO:0000256" key="4">
    <source>
        <dbReference type="ARBA" id="ARBA00022729"/>
    </source>
</evidence>
<evidence type="ECO:0000256" key="1">
    <source>
        <dbReference type="ARBA" id="ARBA00004236"/>
    </source>
</evidence>
<keyword evidence="4 7" id="KW-0732">Signal</keyword>
<keyword evidence="9" id="KW-1185">Reference proteome</keyword>
<dbReference type="GO" id="GO:0010215">
    <property type="term" value="P:cellulose microfibril organization"/>
    <property type="evidence" value="ECO:0007669"/>
    <property type="project" value="InterPro"/>
</dbReference>
<dbReference type="Pfam" id="PF04833">
    <property type="entry name" value="COBRA"/>
    <property type="match status" value="1"/>
</dbReference>
<dbReference type="GO" id="GO:0005886">
    <property type="term" value="C:plasma membrane"/>
    <property type="evidence" value="ECO:0007669"/>
    <property type="project" value="UniProtKB-SubCell"/>
</dbReference>
<dbReference type="GeneID" id="105035943"/>
<feature type="domain" description="COBRA C-terminal" evidence="8">
    <location>
        <begin position="422"/>
        <end position="631"/>
    </location>
</feature>
<comment type="subcellular location">
    <subcellularLocation>
        <location evidence="1">Cell membrane</location>
    </subcellularLocation>
</comment>
<dbReference type="OrthoDB" id="2014623at2759"/>
<evidence type="ECO:0000256" key="3">
    <source>
        <dbReference type="ARBA" id="ARBA00022475"/>
    </source>
</evidence>
<sequence>MPPWRSLLFAAFFFSILIQTGVLAQDYDDYGGGDEKSGQLPKAAQSCNGIFLTYDFLSREREYPYVKNATAQSYAFKSTATVLNTMTEDLKAWSIFIGFQHREILVSASGAVITDGTDFPAHVENGTSFSGSPQADLLNAVDTAGDLNQMMVKIDITGTLFGVKPPGIPMPKTIKLQNDGFKCPKPALKGSQMYVCCVKDKKSKTKKLPPTKFLPRRYGDLTIAYDVLQAYGNNYLAQVTLDNNHPLGRLDNWNLTWEWKRGEFINSMRGAYTLKHDASECIYGVAGRFYKDFDFSNVMSCQKKPIIADLPPERANDTQIGKIPYCCKNGTLLPPTMDITKSKAIFQLQVFKMPPDFNRTALYPPQNWKITGQLNPEYTCGPPFRVSPMEFPDPSGLMAKSYAIASWQVVCNISRPAPKKSRCCVSFSAYYNDSAIPCSSCACGCPDTDTCDPDARAALLPPEALLIPSENRTAKAKAWAKMKHFALPNPMPCWDTCGVSINWHLASDYRNGWSARITIFNWEEYTFRDWFSAIQMPKAYDGYEKVYSFNGTKLTTPKNTIFFQGLEGLNYLMPETDGKNPTKDPRLPGKQQSVITFTKRRTPGIDVPRGDGFPARVFFNGGECSLPDEIPRGDGHRLRVSLLPMALAAVVVFVSLMGDLF</sequence>
<proteinExistence type="inferred from homology"/>